<feature type="chain" id="PRO_5025674397" description="WSC domain-containing protein" evidence="1">
    <location>
        <begin position="18"/>
        <end position="90"/>
    </location>
</feature>
<evidence type="ECO:0000313" key="2">
    <source>
        <dbReference type="EMBL" id="KAF1834208.1"/>
    </source>
</evidence>
<organism evidence="2 3">
    <name type="scientific">Decorospora gaudefroyi</name>
    <dbReference type="NCBI Taxonomy" id="184978"/>
    <lineage>
        <taxon>Eukaryota</taxon>
        <taxon>Fungi</taxon>
        <taxon>Dikarya</taxon>
        <taxon>Ascomycota</taxon>
        <taxon>Pezizomycotina</taxon>
        <taxon>Dothideomycetes</taxon>
        <taxon>Pleosporomycetidae</taxon>
        <taxon>Pleosporales</taxon>
        <taxon>Pleosporineae</taxon>
        <taxon>Pleosporaceae</taxon>
        <taxon>Decorospora</taxon>
    </lineage>
</organism>
<dbReference type="OrthoDB" id="3719620at2759"/>
<sequence length="90" mass="9497">MRLSVGLISILLTSAFAVSVPRQNGIPECEDGDESVAHDPGPYRGYNQCLDNCILTEQARNGNYGAVCAGTCKGQPLWGGGVNYVCYGSP</sequence>
<dbReference type="Proteomes" id="UP000800040">
    <property type="component" value="Unassembled WGS sequence"/>
</dbReference>
<name>A0A6A5KA36_9PLEO</name>
<gene>
    <name evidence="2" type="ORF">BDW02DRAFT_598447</name>
</gene>
<accession>A0A6A5KA36</accession>
<protein>
    <recommendedName>
        <fullName evidence="4">WSC domain-containing protein</fullName>
    </recommendedName>
</protein>
<dbReference type="AlphaFoldDB" id="A0A6A5KA36"/>
<evidence type="ECO:0000313" key="3">
    <source>
        <dbReference type="Proteomes" id="UP000800040"/>
    </source>
</evidence>
<dbReference type="EMBL" id="ML975306">
    <property type="protein sequence ID" value="KAF1834208.1"/>
    <property type="molecule type" value="Genomic_DNA"/>
</dbReference>
<keyword evidence="1" id="KW-0732">Signal</keyword>
<keyword evidence="3" id="KW-1185">Reference proteome</keyword>
<evidence type="ECO:0008006" key="4">
    <source>
        <dbReference type="Google" id="ProtNLM"/>
    </source>
</evidence>
<proteinExistence type="predicted"/>
<evidence type="ECO:0000256" key="1">
    <source>
        <dbReference type="SAM" id="SignalP"/>
    </source>
</evidence>
<reference evidence="2" key="1">
    <citation type="submission" date="2020-01" db="EMBL/GenBank/DDBJ databases">
        <authorList>
            <consortium name="DOE Joint Genome Institute"/>
            <person name="Haridas S."/>
            <person name="Albert R."/>
            <person name="Binder M."/>
            <person name="Bloem J."/>
            <person name="Labutti K."/>
            <person name="Salamov A."/>
            <person name="Andreopoulos B."/>
            <person name="Baker S.E."/>
            <person name="Barry K."/>
            <person name="Bills G."/>
            <person name="Bluhm B.H."/>
            <person name="Cannon C."/>
            <person name="Castanera R."/>
            <person name="Culley D.E."/>
            <person name="Daum C."/>
            <person name="Ezra D."/>
            <person name="Gonzalez J.B."/>
            <person name="Henrissat B."/>
            <person name="Kuo A."/>
            <person name="Liang C."/>
            <person name="Lipzen A."/>
            <person name="Lutzoni F."/>
            <person name="Magnuson J."/>
            <person name="Mondo S."/>
            <person name="Nolan M."/>
            <person name="Ohm R."/>
            <person name="Pangilinan J."/>
            <person name="Park H.-J."/>
            <person name="Ramirez L."/>
            <person name="Alfaro M."/>
            <person name="Sun H."/>
            <person name="Tritt A."/>
            <person name="Yoshinaga Y."/>
            <person name="Zwiers L.-H."/>
            <person name="Turgeon B.G."/>
            <person name="Goodwin S.B."/>
            <person name="Spatafora J.W."/>
            <person name="Crous P.W."/>
            <person name="Grigoriev I.V."/>
        </authorList>
    </citation>
    <scope>NUCLEOTIDE SEQUENCE</scope>
    <source>
        <strain evidence="2">P77</strain>
    </source>
</reference>
<feature type="signal peptide" evidence="1">
    <location>
        <begin position="1"/>
        <end position="17"/>
    </location>
</feature>